<keyword evidence="4 12" id="KW-0028">Amino-acid biosynthesis</keyword>
<dbReference type="SUPFAM" id="SSF51735">
    <property type="entry name" value="NAD(P)-binding Rossmann-fold domains"/>
    <property type="match status" value="1"/>
</dbReference>
<dbReference type="EC" id="1.5.1.5" evidence="12"/>
<dbReference type="InterPro" id="IPR020867">
    <property type="entry name" value="THF_DH/CycHdrlase_CS"/>
</dbReference>
<dbReference type="AlphaFoldDB" id="A0A2S9XKT0"/>
<dbReference type="UniPathway" id="UPA00193"/>
<dbReference type="Proteomes" id="UP000237968">
    <property type="component" value="Unassembled WGS sequence"/>
</dbReference>
<dbReference type="Pfam" id="PF02882">
    <property type="entry name" value="THF_DHG_CYH_C"/>
    <property type="match status" value="1"/>
</dbReference>
<dbReference type="PROSITE" id="PS00767">
    <property type="entry name" value="THF_DHG_CYH_2"/>
    <property type="match status" value="1"/>
</dbReference>
<comment type="caution">
    <text evidence="16">The sequence shown here is derived from an EMBL/GenBank/DDBJ whole genome shotgun (WGS) entry which is preliminary data.</text>
</comment>
<evidence type="ECO:0000256" key="5">
    <source>
        <dbReference type="ARBA" id="ARBA00022755"/>
    </source>
</evidence>
<dbReference type="GO" id="GO:0005829">
    <property type="term" value="C:cytosol"/>
    <property type="evidence" value="ECO:0007669"/>
    <property type="project" value="TreeGrafter"/>
</dbReference>
<keyword evidence="9 12" id="KW-0368">Histidine biosynthesis</keyword>
<dbReference type="GO" id="GO:0004477">
    <property type="term" value="F:methenyltetrahydrofolate cyclohydrolase activity"/>
    <property type="evidence" value="ECO:0007669"/>
    <property type="project" value="UniProtKB-UniRule"/>
</dbReference>
<evidence type="ECO:0000256" key="3">
    <source>
        <dbReference type="ARBA" id="ARBA00022563"/>
    </source>
</evidence>
<evidence type="ECO:0000313" key="16">
    <source>
        <dbReference type="EMBL" id="PRP93486.1"/>
    </source>
</evidence>
<dbReference type="InterPro" id="IPR046346">
    <property type="entry name" value="Aminoacid_DH-like_N_sf"/>
</dbReference>
<dbReference type="FunFam" id="3.40.50.720:FF:000006">
    <property type="entry name" value="Bifunctional protein FolD"/>
    <property type="match status" value="1"/>
</dbReference>
<comment type="similarity">
    <text evidence="12">Belongs to the tetrahydrofolate dehydrogenase/cyclohydrolase family.</text>
</comment>
<dbReference type="GO" id="GO:0004488">
    <property type="term" value="F:methylenetetrahydrofolate dehydrogenase (NADP+) activity"/>
    <property type="evidence" value="ECO:0007669"/>
    <property type="project" value="UniProtKB-UniRule"/>
</dbReference>
<accession>A0A2S9XKT0</accession>
<dbReference type="NCBIfam" id="NF010783">
    <property type="entry name" value="PRK14186.1"/>
    <property type="match status" value="1"/>
</dbReference>
<dbReference type="GO" id="GO:0006164">
    <property type="term" value="P:purine nucleotide biosynthetic process"/>
    <property type="evidence" value="ECO:0007669"/>
    <property type="project" value="UniProtKB-KW"/>
</dbReference>
<sequence>MVQRSLRELQARRHRRGLGWGLGLEQLEQLRLERRESGRVRWRQLGWVELGWVIVIVVVVVLFFGLERLDGLVELELELQLGGMSGATILDGKALSKQLLDQLAGRVEACKARGATPCLAVVLVGDDPASKIYVRSKERRAAKVGIATADHRLPATTTTDELLARIDELNRDDAVHGILVQLPLPAGVDEQRVLRSVDPRKDVDGFHPDNLGLLMLGTPRFVACTPQGCMRLIEHAGVDPSGKRALVVGRSNIVGKPVAQLLLHANATVTIAHSRTQDLEAEVRRADIIVAAVGRPELIRGEWIRAGACVIDVGMNRVDAGGPKPKLLGDVEYEAAAARAGSITPVPGGVGPMTIACLLANVVSAAEQA</sequence>
<dbReference type="InterPro" id="IPR036291">
    <property type="entry name" value="NAD(P)-bd_dom_sf"/>
</dbReference>
<comment type="pathway">
    <text evidence="1 12">One-carbon metabolism; tetrahydrofolate interconversion.</text>
</comment>
<comment type="function">
    <text evidence="12">Catalyzes the oxidation of 5,10-methylenetetrahydrofolate to 5,10-methenyltetrahydrofolate and then the hydrolysis of 5,10-methenyltetrahydrofolate to 10-formyltetrahydrofolate.</text>
</comment>
<comment type="caution">
    <text evidence="12">Lacks conserved residue(s) required for the propagation of feature annotation.</text>
</comment>
<dbReference type="EC" id="3.5.4.9" evidence="12"/>
<keyword evidence="3 12" id="KW-0554">One-carbon metabolism</keyword>
<dbReference type="Pfam" id="PF00763">
    <property type="entry name" value="THF_DHG_CYH"/>
    <property type="match status" value="1"/>
</dbReference>
<dbReference type="InterPro" id="IPR020630">
    <property type="entry name" value="THF_DH/CycHdrlase_cat_dom"/>
</dbReference>
<dbReference type="GO" id="GO:0035999">
    <property type="term" value="P:tetrahydrofolate interconversion"/>
    <property type="evidence" value="ECO:0007669"/>
    <property type="project" value="UniProtKB-UniRule"/>
</dbReference>
<dbReference type="InterPro" id="IPR000672">
    <property type="entry name" value="THF_DH/CycHdrlase"/>
</dbReference>
<evidence type="ECO:0000256" key="8">
    <source>
        <dbReference type="ARBA" id="ARBA00023002"/>
    </source>
</evidence>
<keyword evidence="17" id="KW-1185">Reference proteome</keyword>
<dbReference type="CDD" id="cd01080">
    <property type="entry name" value="NAD_bind_m-THF_DH_Cyclohyd"/>
    <property type="match status" value="1"/>
</dbReference>
<keyword evidence="13" id="KW-1133">Transmembrane helix</keyword>
<dbReference type="PANTHER" id="PTHR48099">
    <property type="entry name" value="C-1-TETRAHYDROFOLATE SYNTHASE, CYTOPLASMIC-RELATED"/>
    <property type="match status" value="1"/>
</dbReference>
<dbReference type="FunFam" id="3.40.50.10860:FF:000005">
    <property type="entry name" value="C-1-tetrahydrofolate synthase, cytoplasmic, putative"/>
    <property type="match status" value="1"/>
</dbReference>
<feature type="transmembrane region" description="Helical" evidence="13">
    <location>
        <begin position="45"/>
        <end position="66"/>
    </location>
</feature>
<evidence type="ECO:0000256" key="4">
    <source>
        <dbReference type="ARBA" id="ARBA00022605"/>
    </source>
</evidence>
<dbReference type="Gene3D" id="3.40.50.720">
    <property type="entry name" value="NAD(P)-binding Rossmann-like Domain"/>
    <property type="match status" value="1"/>
</dbReference>
<dbReference type="GO" id="GO:0009086">
    <property type="term" value="P:methionine biosynthetic process"/>
    <property type="evidence" value="ECO:0007669"/>
    <property type="project" value="UniProtKB-KW"/>
</dbReference>
<dbReference type="NCBIfam" id="NF008058">
    <property type="entry name" value="PRK10792.1"/>
    <property type="match status" value="1"/>
</dbReference>
<evidence type="ECO:0000256" key="11">
    <source>
        <dbReference type="ARBA" id="ARBA00023268"/>
    </source>
</evidence>
<feature type="binding site" evidence="12">
    <location>
        <begin position="249"/>
        <end position="251"/>
    </location>
    <ligand>
        <name>NADP(+)</name>
        <dbReference type="ChEBI" id="CHEBI:58349"/>
    </ligand>
</feature>
<evidence type="ECO:0000256" key="13">
    <source>
        <dbReference type="SAM" id="Phobius"/>
    </source>
</evidence>
<evidence type="ECO:0000259" key="15">
    <source>
        <dbReference type="Pfam" id="PF02882"/>
    </source>
</evidence>
<feature type="domain" description="Tetrahydrofolate dehydrogenase/cyclohydrolase NAD(P)-binding" evidence="15">
    <location>
        <begin position="223"/>
        <end position="368"/>
    </location>
</feature>
<gene>
    <name evidence="12 16" type="primary">folD</name>
    <name evidence="16" type="ORF">ENSA5_42630</name>
</gene>
<keyword evidence="10 12" id="KW-0486">Methionine biosynthesis</keyword>
<dbReference type="GO" id="GO:0000105">
    <property type="term" value="P:L-histidine biosynthetic process"/>
    <property type="evidence" value="ECO:0007669"/>
    <property type="project" value="UniProtKB-KW"/>
</dbReference>
<dbReference type="PROSITE" id="PS00766">
    <property type="entry name" value="THF_DHG_CYH_1"/>
    <property type="match status" value="1"/>
</dbReference>
<dbReference type="HAMAP" id="MF_01576">
    <property type="entry name" value="THF_DHG_CYH"/>
    <property type="match status" value="1"/>
</dbReference>
<protein>
    <recommendedName>
        <fullName evidence="12">Bifunctional protein FolD</fullName>
    </recommendedName>
    <domain>
        <recommendedName>
            <fullName evidence="12">Methylenetetrahydrofolate dehydrogenase</fullName>
            <ecNumber evidence="12">1.5.1.5</ecNumber>
        </recommendedName>
    </domain>
    <domain>
        <recommendedName>
            <fullName evidence="12">Methenyltetrahydrofolate cyclohydrolase</fullName>
            <ecNumber evidence="12">3.5.4.9</ecNumber>
        </recommendedName>
    </domain>
</protein>
<dbReference type="SUPFAM" id="SSF53223">
    <property type="entry name" value="Aminoacid dehydrogenase-like, N-terminal domain"/>
    <property type="match status" value="1"/>
</dbReference>
<name>A0A2S9XKT0_9BACT</name>
<keyword evidence="6 12" id="KW-0378">Hydrolase</keyword>
<dbReference type="PRINTS" id="PR00085">
    <property type="entry name" value="THFDHDRGNASE"/>
</dbReference>
<evidence type="ECO:0000256" key="9">
    <source>
        <dbReference type="ARBA" id="ARBA00023102"/>
    </source>
</evidence>
<dbReference type="PANTHER" id="PTHR48099:SF5">
    <property type="entry name" value="C-1-TETRAHYDROFOLATE SYNTHASE, CYTOPLASMIC"/>
    <property type="match status" value="1"/>
</dbReference>
<comment type="catalytic activity">
    <reaction evidence="12">
        <text>(6R)-5,10-methylene-5,6,7,8-tetrahydrofolate + NADP(+) = (6R)-5,10-methenyltetrahydrofolate + NADPH</text>
        <dbReference type="Rhea" id="RHEA:22812"/>
        <dbReference type="ChEBI" id="CHEBI:15636"/>
        <dbReference type="ChEBI" id="CHEBI:57455"/>
        <dbReference type="ChEBI" id="CHEBI:57783"/>
        <dbReference type="ChEBI" id="CHEBI:58349"/>
        <dbReference type="EC" id="1.5.1.5"/>
    </reaction>
</comment>
<dbReference type="InterPro" id="IPR020631">
    <property type="entry name" value="THF_DH/CycHdrlase_NAD-bd_dom"/>
</dbReference>
<evidence type="ECO:0000256" key="6">
    <source>
        <dbReference type="ARBA" id="ARBA00022801"/>
    </source>
</evidence>
<feature type="domain" description="Tetrahydrofolate dehydrogenase/cyclohydrolase catalytic" evidence="14">
    <location>
        <begin position="90"/>
        <end position="204"/>
    </location>
</feature>
<evidence type="ECO:0000256" key="2">
    <source>
        <dbReference type="ARBA" id="ARBA00011738"/>
    </source>
</evidence>
<reference evidence="16 17" key="1">
    <citation type="submission" date="2018-03" db="EMBL/GenBank/DDBJ databases">
        <title>Draft Genome Sequences of the Obligatory Marine Myxobacteria Enhygromyxa salina SWB005.</title>
        <authorList>
            <person name="Poehlein A."/>
            <person name="Moghaddam J.A."/>
            <person name="Harms H."/>
            <person name="Alanjari M."/>
            <person name="Koenig G.M."/>
            <person name="Daniel R."/>
            <person name="Schaeberle T.F."/>
        </authorList>
    </citation>
    <scope>NUCLEOTIDE SEQUENCE [LARGE SCALE GENOMIC DNA]</scope>
    <source>
        <strain evidence="16 17">SWB005</strain>
    </source>
</reference>
<dbReference type="EMBL" id="PVNK01000185">
    <property type="protein sequence ID" value="PRP93486.1"/>
    <property type="molecule type" value="Genomic_DNA"/>
</dbReference>
<evidence type="ECO:0000256" key="12">
    <source>
        <dbReference type="HAMAP-Rule" id="MF_01576"/>
    </source>
</evidence>
<evidence type="ECO:0000256" key="1">
    <source>
        <dbReference type="ARBA" id="ARBA00004777"/>
    </source>
</evidence>
<keyword evidence="13" id="KW-0812">Transmembrane</keyword>
<evidence type="ECO:0000256" key="10">
    <source>
        <dbReference type="ARBA" id="ARBA00023167"/>
    </source>
</evidence>
<keyword evidence="13" id="KW-0472">Membrane</keyword>
<keyword evidence="7 12" id="KW-0521">NADP</keyword>
<keyword evidence="5 12" id="KW-0658">Purine biosynthesis</keyword>
<evidence type="ECO:0000313" key="17">
    <source>
        <dbReference type="Proteomes" id="UP000237968"/>
    </source>
</evidence>
<comment type="catalytic activity">
    <reaction evidence="12">
        <text>(6R)-5,10-methenyltetrahydrofolate + H2O = (6R)-10-formyltetrahydrofolate + H(+)</text>
        <dbReference type="Rhea" id="RHEA:23700"/>
        <dbReference type="ChEBI" id="CHEBI:15377"/>
        <dbReference type="ChEBI" id="CHEBI:15378"/>
        <dbReference type="ChEBI" id="CHEBI:57455"/>
        <dbReference type="ChEBI" id="CHEBI:195366"/>
        <dbReference type="EC" id="3.5.4.9"/>
    </reaction>
</comment>
<keyword evidence="8 12" id="KW-0560">Oxidoreductase</keyword>
<evidence type="ECO:0000256" key="7">
    <source>
        <dbReference type="ARBA" id="ARBA00022857"/>
    </source>
</evidence>
<keyword evidence="11 12" id="KW-0511">Multifunctional enzyme</keyword>
<evidence type="ECO:0000259" key="14">
    <source>
        <dbReference type="Pfam" id="PF00763"/>
    </source>
</evidence>
<organism evidence="16 17">
    <name type="scientific">Enhygromyxa salina</name>
    <dbReference type="NCBI Taxonomy" id="215803"/>
    <lineage>
        <taxon>Bacteria</taxon>
        <taxon>Pseudomonadati</taxon>
        <taxon>Myxococcota</taxon>
        <taxon>Polyangia</taxon>
        <taxon>Nannocystales</taxon>
        <taxon>Nannocystaceae</taxon>
        <taxon>Enhygromyxa</taxon>
    </lineage>
</organism>
<proteinExistence type="inferred from homology"/>
<comment type="subunit">
    <text evidence="2 12">Homodimer.</text>
</comment>
<dbReference type="Gene3D" id="3.40.50.10860">
    <property type="entry name" value="Leucine Dehydrogenase, chain A, domain 1"/>
    <property type="match status" value="1"/>
</dbReference>